<name>A0A4S8PFD2_9ACTN</name>
<gene>
    <name evidence="2" type="ORF">E9998_10415</name>
</gene>
<dbReference type="RefSeq" id="WP_136529636.1">
    <property type="nucleotide sequence ID" value="NZ_STGX01000006.1"/>
</dbReference>
<accession>A0A4S8PFD2</accession>
<dbReference type="InterPro" id="IPR052963">
    <property type="entry name" value="Pantetheine_PDE"/>
</dbReference>
<dbReference type="Gene3D" id="3.60.21.10">
    <property type="match status" value="1"/>
</dbReference>
<dbReference type="Proteomes" id="UP000305792">
    <property type="component" value="Unassembled WGS sequence"/>
</dbReference>
<dbReference type="Pfam" id="PF00149">
    <property type="entry name" value="Metallophos"/>
    <property type="match status" value="1"/>
</dbReference>
<dbReference type="InterPro" id="IPR004843">
    <property type="entry name" value="Calcineurin-like_PHP"/>
</dbReference>
<dbReference type="InterPro" id="IPR029052">
    <property type="entry name" value="Metallo-depent_PP-like"/>
</dbReference>
<protein>
    <submittedName>
        <fullName evidence="2">Metallophosphoesterase</fullName>
    </submittedName>
</protein>
<sequence>MAPREGRLLGVSDLHVSHGPNRAVAAALAPGHPDDWLLVAGDVAERVEDVAETLARLRERFAAVAWAPGNHELWTVRGGEPQRGQEKYEELVRRLRAVDVLTPEDEFAVWKGEGGPLAVAPLFLGYDYTFLPEGCGTPEEGLAAAHRAGVVCTDEYLLEPDPHPSRADWCRARVAEAESRLEGCDLPLVLVNHYPLVREPTRALRHPEFAQWCGTELTADWHRRFPVAAVVYGHLHIPRTTWHDGVPFQEVSLGYPREHGGRPYAPRELLLGPT</sequence>
<dbReference type="PANTHER" id="PTHR36492:SF2">
    <property type="entry name" value="[ACYL-CARRIER-PROTEIN] PHOSPHODIESTERASE PPTH"/>
    <property type="match status" value="1"/>
</dbReference>
<comment type="caution">
    <text evidence="2">The sequence shown here is derived from an EMBL/GenBank/DDBJ whole genome shotgun (WGS) entry which is preliminary data.</text>
</comment>
<dbReference type="EMBL" id="STGX01000006">
    <property type="protein sequence ID" value="THV29143.1"/>
    <property type="molecule type" value="Genomic_DNA"/>
</dbReference>
<dbReference type="PANTHER" id="PTHR36492">
    <property type="match status" value="1"/>
</dbReference>
<dbReference type="GO" id="GO:0016787">
    <property type="term" value="F:hydrolase activity"/>
    <property type="evidence" value="ECO:0007669"/>
    <property type="project" value="InterPro"/>
</dbReference>
<evidence type="ECO:0000313" key="2">
    <source>
        <dbReference type="EMBL" id="THV29143.1"/>
    </source>
</evidence>
<dbReference type="SUPFAM" id="SSF56300">
    <property type="entry name" value="Metallo-dependent phosphatases"/>
    <property type="match status" value="1"/>
</dbReference>
<dbReference type="AlphaFoldDB" id="A0A4S8PFD2"/>
<keyword evidence="3" id="KW-1185">Reference proteome</keyword>
<reference evidence="2 3" key="1">
    <citation type="journal article" date="2018" name="Int. J. Syst. Evol. Microbiol.">
        <title>Glycomyces paridis sp. nov., isolated from the medicinal plant Paris polyphylla.</title>
        <authorList>
            <person name="Fang X.M."/>
            <person name="Bai J.L."/>
            <person name="Su J."/>
            <person name="Zhao L.L."/>
            <person name="Liu H.Y."/>
            <person name="Ma B.P."/>
            <person name="Zhang Y.Q."/>
            <person name="Yu L.Y."/>
        </authorList>
    </citation>
    <scope>NUCLEOTIDE SEQUENCE [LARGE SCALE GENOMIC DNA]</scope>
    <source>
        <strain evidence="2 3">CPCC 204357</strain>
    </source>
</reference>
<proteinExistence type="predicted"/>
<dbReference type="CDD" id="cd00838">
    <property type="entry name" value="MPP_superfamily"/>
    <property type="match status" value="1"/>
</dbReference>
<evidence type="ECO:0000259" key="1">
    <source>
        <dbReference type="Pfam" id="PF00149"/>
    </source>
</evidence>
<feature type="domain" description="Calcineurin-like phosphoesterase" evidence="1">
    <location>
        <begin position="7"/>
        <end position="238"/>
    </location>
</feature>
<dbReference type="OrthoDB" id="9013891at2"/>
<organism evidence="2 3">
    <name type="scientific">Glycomyces paridis</name>
    <dbReference type="NCBI Taxonomy" id="2126555"/>
    <lineage>
        <taxon>Bacteria</taxon>
        <taxon>Bacillati</taxon>
        <taxon>Actinomycetota</taxon>
        <taxon>Actinomycetes</taxon>
        <taxon>Glycomycetales</taxon>
        <taxon>Glycomycetaceae</taxon>
        <taxon>Glycomyces</taxon>
    </lineage>
</organism>
<evidence type="ECO:0000313" key="3">
    <source>
        <dbReference type="Proteomes" id="UP000305792"/>
    </source>
</evidence>